<dbReference type="OrthoDB" id="10008613at2"/>
<evidence type="ECO:0000256" key="1">
    <source>
        <dbReference type="SAM" id="SignalP"/>
    </source>
</evidence>
<evidence type="ECO:0000313" key="3">
    <source>
        <dbReference type="Proteomes" id="UP000245073"/>
    </source>
</evidence>
<feature type="signal peptide" evidence="1">
    <location>
        <begin position="1"/>
        <end position="22"/>
    </location>
</feature>
<name>A0A2T9K4P6_9CAUL</name>
<comment type="caution">
    <text evidence="2">The sequence shown here is derived from an EMBL/GenBank/DDBJ whole genome shotgun (WGS) entry which is preliminary data.</text>
</comment>
<proteinExistence type="predicted"/>
<reference evidence="2 3" key="1">
    <citation type="submission" date="2018-04" db="EMBL/GenBank/DDBJ databases">
        <title>The genome sequence of Caulobacter sp. 744.</title>
        <authorList>
            <person name="Gao J."/>
            <person name="Sun J."/>
        </authorList>
    </citation>
    <scope>NUCLEOTIDE SEQUENCE [LARGE SCALE GENOMIC DNA]</scope>
    <source>
        <strain evidence="2 3">774</strain>
    </source>
</reference>
<dbReference type="AlphaFoldDB" id="A0A2T9K4P6"/>
<sequence length="171" mass="18668">MTRLYGWLPLCLALGLTQAALAGEAHDEWRHVPARGATTARAEMVREGFPPIFVASCEAPKVLKFVFSTKGDDEPDPRRWSAGSYLDIDLILTEPGVDREERLVMKGQLKRGSITGRLTLTPVLARHIASASMIALYAENGPTNNFDGGEARALRRLVLECAGEPVSRPAQ</sequence>
<gene>
    <name evidence="2" type="ORF">DDF67_08300</name>
</gene>
<evidence type="ECO:0000313" key="2">
    <source>
        <dbReference type="EMBL" id="PVM90946.1"/>
    </source>
</evidence>
<organism evidence="2 3">
    <name type="scientific">Caulobacter endophyticus</name>
    <dbReference type="NCBI Taxonomy" id="2172652"/>
    <lineage>
        <taxon>Bacteria</taxon>
        <taxon>Pseudomonadati</taxon>
        <taxon>Pseudomonadota</taxon>
        <taxon>Alphaproteobacteria</taxon>
        <taxon>Caulobacterales</taxon>
        <taxon>Caulobacteraceae</taxon>
        <taxon>Caulobacter</taxon>
    </lineage>
</organism>
<keyword evidence="3" id="KW-1185">Reference proteome</keyword>
<accession>A0A2T9K4P6</accession>
<dbReference type="EMBL" id="QDKQ01000033">
    <property type="protein sequence ID" value="PVM90946.1"/>
    <property type="molecule type" value="Genomic_DNA"/>
</dbReference>
<dbReference type="RefSeq" id="WP_109100423.1">
    <property type="nucleotide sequence ID" value="NZ_QDKQ01000033.1"/>
</dbReference>
<keyword evidence="1" id="KW-0732">Signal</keyword>
<feature type="chain" id="PRO_5015748926" evidence="1">
    <location>
        <begin position="23"/>
        <end position="171"/>
    </location>
</feature>
<protein>
    <submittedName>
        <fullName evidence="2">Uncharacterized protein</fullName>
    </submittedName>
</protein>
<dbReference type="Proteomes" id="UP000245073">
    <property type="component" value="Unassembled WGS sequence"/>
</dbReference>